<name>A0A7K3S150_9ACTN</name>
<feature type="region of interest" description="Disordered" evidence="1">
    <location>
        <begin position="167"/>
        <end position="189"/>
    </location>
</feature>
<feature type="transmembrane region" description="Helical" evidence="2">
    <location>
        <begin position="66"/>
        <end position="87"/>
    </location>
</feature>
<keyword evidence="2" id="KW-1133">Transmembrane helix</keyword>
<feature type="transmembrane region" description="Helical" evidence="2">
    <location>
        <begin position="29"/>
        <end position="46"/>
    </location>
</feature>
<feature type="transmembrane region" description="Helical" evidence="2">
    <location>
        <begin position="99"/>
        <end position="118"/>
    </location>
</feature>
<dbReference type="EMBL" id="JAAGMP010001046">
    <property type="protein sequence ID" value="NEC21217.1"/>
    <property type="molecule type" value="Genomic_DNA"/>
</dbReference>
<comment type="caution">
    <text evidence="3">The sequence shown here is derived from an EMBL/GenBank/DDBJ whole genome shotgun (WGS) entry which is preliminary data.</text>
</comment>
<evidence type="ECO:0000313" key="4">
    <source>
        <dbReference type="Proteomes" id="UP000469670"/>
    </source>
</evidence>
<feature type="transmembrane region" description="Helical" evidence="2">
    <location>
        <begin position="124"/>
        <end position="145"/>
    </location>
</feature>
<sequence length="257" mass="27343">MSRTMPIPRTVAIDLPAYAKLVYRYGRPVVLVVALLMSIPGEIHLAEVAGWGHVSLFGLGPVNVAWGMPVCVSVYAACSAVIADVSTRHGLPNRRSATFGAYAALALALSAQDVSHWIKADYIGTSWLLVGAVSSIPPLVAFHMLHMAAAPESTATEVEVEEPEAVLGGNEAAEKPGRKRKPGRPGLTDEEVTRAIVGLEAAGVDLTAKNLAEALGRAPRTARRYLAHMKRGEIKARKVAELEAEQQAAKDMLPLSI</sequence>
<accession>A0A7K3S150</accession>
<evidence type="ECO:0000256" key="2">
    <source>
        <dbReference type="SAM" id="Phobius"/>
    </source>
</evidence>
<reference evidence="3 4" key="1">
    <citation type="submission" date="2020-01" db="EMBL/GenBank/DDBJ databases">
        <title>Insect and environment-associated Actinomycetes.</title>
        <authorList>
            <person name="Currrie C."/>
            <person name="Chevrette M."/>
            <person name="Carlson C."/>
            <person name="Stubbendieck R."/>
            <person name="Wendt-Pienkowski E."/>
        </authorList>
    </citation>
    <scope>NUCLEOTIDE SEQUENCE [LARGE SCALE GENOMIC DNA]</scope>
    <source>
        <strain evidence="3 4">SID7590</strain>
    </source>
</reference>
<evidence type="ECO:0000313" key="3">
    <source>
        <dbReference type="EMBL" id="NEC21217.1"/>
    </source>
</evidence>
<evidence type="ECO:0008006" key="5">
    <source>
        <dbReference type="Google" id="ProtNLM"/>
    </source>
</evidence>
<organism evidence="3 4">
    <name type="scientific">Streptomyces parvus</name>
    <dbReference type="NCBI Taxonomy" id="66428"/>
    <lineage>
        <taxon>Bacteria</taxon>
        <taxon>Bacillati</taxon>
        <taxon>Actinomycetota</taxon>
        <taxon>Actinomycetes</taxon>
        <taxon>Kitasatosporales</taxon>
        <taxon>Streptomycetaceae</taxon>
        <taxon>Streptomyces</taxon>
    </lineage>
</organism>
<gene>
    <name evidence="3" type="ORF">G3I50_23660</name>
</gene>
<dbReference type="Proteomes" id="UP000469670">
    <property type="component" value="Unassembled WGS sequence"/>
</dbReference>
<proteinExistence type="predicted"/>
<keyword evidence="2" id="KW-0812">Transmembrane</keyword>
<dbReference type="AlphaFoldDB" id="A0A7K3S150"/>
<keyword evidence="2" id="KW-0472">Membrane</keyword>
<protein>
    <recommendedName>
        <fullName evidence="5">DUF2637 domain-containing protein</fullName>
    </recommendedName>
</protein>
<evidence type="ECO:0000256" key="1">
    <source>
        <dbReference type="SAM" id="MobiDB-lite"/>
    </source>
</evidence>
<dbReference type="RefSeq" id="WP_164205252.1">
    <property type="nucleotide sequence ID" value="NZ_JAAGMP010001046.1"/>
</dbReference>